<feature type="domain" description="Subtilisin inhibitor" evidence="9">
    <location>
        <begin position="24"/>
        <end position="109"/>
    </location>
</feature>
<evidence type="ECO:0000259" key="9">
    <source>
        <dbReference type="Pfam" id="PF00720"/>
    </source>
</evidence>
<dbReference type="Gene3D" id="3.30.350.10">
    <property type="entry name" value="Subtilisin inhibitor-like"/>
    <property type="match status" value="1"/>
</dbReference>
<comment type="similarity">
    <text evidence="2 8">Belongs to the protease inhibitor I16 (SSI) family.</text>
</comment>
<keyword evidence="5 8" id="KW-0646">Protease inhibitor</keyword>
<organism evidence="10 11">
    <name type="scientific">Crossiella equi</name>
    <dbReference type="NCBI Taxonomy" id="130796"/>
    <lineage>
        <taxon>Bacteria</taxon>
        <taxon>Bacillati</taxon>
        <taxon>Actinomycetota</taxon>
        <taxon>Actinomycetes</taxon>
        <taxon>Pseudonocardiales</taxon>
        <taxon>Pseudonocardiaceae</taxon>
        <taxon>Crossiella</taxon>
    </lineage>
</organism>
<name>A0ABS5AD41_9PSEU</name>
<dbReference type="Pfam" id="PF00720">
    <property type="entry name" value="SSI"/>
    <property type="match status" value="1"/>
</dbReference>
<protein>
    <recommendedName>
        <fullName evidence="9">Subtilisin inhibitor domain-containing protein</fullName>
    </recommendedName>
</protein>
<evidence type="ECO:0000313" key="10">
    <source>
        <dbReference type="EMBL" id="MBP2474491.1"/>
    </source>
</evidence>
<comment type="subunit">
    <text evidence="3">Homodimer.</text>
</comment>
<dbReference type="InterPro" id="IPR036819">
    <property type="entry name" value="Subtilisin_inhibitor-like_sf"/>
</dbReference>
<keyword evidence="11" id="KW-1185">Reference proteome</keyword>
<proteinExistence type="inferred from homology"/>
<dbReference type="RefSeq" id="WP_086786677.1">
    <property type="nucleotide sequence ID" value="NZ_JAGIOO010000001.1"/>
</dbReference>
<evidence type="ECO:0000256" key="2">
    <source>
        <dbReference type="ARBA" id="ARBA00010472"/>
    </source>
</evidence>
<evidence type="ECO:0000313" key="11">
    <source>
        <dbReference type="Proteomes" id="UP001519363"/>
    </source>
</evidence>
<accession>A0ABS5AD41</accession>
<dbReference type="InterPro" id="IPR023549">
    <property type="entry name" value="Subtilisin_inhibitor"/>
</dbReference>
<evidence type="ECO:0000256" key="7">
    <source>
        <dbReference type="ARBA" id="ARBA00023157"/>
    </source>
</evidence>
<reference evidence="10 11" key="1">
    <citation type="submission" date="2021-03" db="EMBL/GenBank/DDBJ databases">
        <title>Sequencing the genomes of 1000 actinobacteria strains.</title>
        <authorList>
            <person name="Klenk H.-P."/>
        </authorList>
    </citation>
    <scope>NUCLEOTIDE SEQUENCE [LARGE SCALE GENOMIC DNA]</scope>
    <source>
        <strain evidence="10 11">DSM 44580</strain>
    </source>
</reference>
<evidence type="ECO:0000256" key="8">
    <source>
        <dbReference type="RuleBase" id="RU003471"/>
    </source>
</evidence>
<sequence>MPLPTFLPLLAVVGLLTPTPPPESSLTLSIGPYEGAAAERTVSLTCDPDEGTHPTPALACQDLVKAGGDITKVGDPHTACTDHLEDPKIGIARGRWQGRVVDQQVVFGNPCEFATRSGYVFKVHGK</sequence>
<keyword evidence="4" id="KW-0964">Secreted</keyword>
<evidence type="ECO:0000256" key="6">
    <source>
        <dbReference type="ARBA" id="ARBA00022900"/>
    </source>
</evidence>
<evidence type="ECO:0000256" key="3">
    <source>
        <dbReference type="ARBA" id="ARBA00011738"/>
    </source>
</evidence>
<evidence type="ECO:0000256" key="4">
    <source>
        <dbReference type="ARBA" id="ARBA00022525"/>
    </source>
</evidence>
<dbReference type="SUPFAM" id="SSF55399">
    <property type="entry name" value="Subtilisin inhibitor"/>
    <property type="match status" value="1"/>
</dbReference>
<evidence type="ECO:0000256" key="1">
    <source>
        <dbReference type="ARBA" id="ARBA00004613"/>
    </source>
</evidence>
<gene>
    <name evidence="10" type="ORF">JOF53_003363</name>
</gene>
<keyword evidence="7" id="KW-1015">Disulfide bond</keyword>
<dbReference type="EMBL" id="JAGIOO010000001">
    <property type="protein sequence ID" value="MBP2474491.1"/>
    <property type="molecule type" value="Genomic_DNA"/>
</dbReference>
<comment type="caution">
    <text evidence="10">The sequence shown here is derived from an EMBL/GenBank/DDBJ whole genome shotgun (WGS) entry which is preliminary data.</text>
</comment>
<comment type="subcellular location">
    <subcellularLocation>
        <location evidence="1">Secreted</location>
    </subcellularLocation>
</comment>
<dbReference type="PRINTS" id="PR00294">
    <property type="entry name" value="SSBTLNINHBTR"/>
</dbReference>
<evidence type="ECO:0000256" key="5">
    <source>
        <dbReference type="ARBA" id="ARBA00022690"/>
    </source>
</evidence>
<dbReference type="InterPro" id="IPR000691">
    <property type="entry name" value="Prot_inh_I16_SSI"/>
</dbReference>
<keyword evidence="6 8" id="KW-0722">Serine protease inhibitor</keyword>
<dbReference type="Proteomes" id="UP001519363">
    <property type="component" value="Unassembled WGS sequence"/>
</dbReference>